<name>A0ABP0XAS6_9BRYO</name>
<dbReference type="EMBL" id="OZ020102">
    <property type="protein sequence ID" value="CAK9276228.1"/>
    <property type="molecule type" value="Genomic_DNA"/>
</dbReference>
<protein>
    <recommendedName>
        <fullName evidence="2">F-box domain-containing protein</fullName>
    </recommendedName>
</protein>
<dbReference type="SUPFAM" id="SSF81383">
    <property type="entry name" value="F-box domain"/>
    <property type="match status" value="1"/>
</dbReference>
<feature type="compositionally biased region" description="Low complexity" evidence="1">
    <location>
        <begin position="19"/>
        <end position="34"/>
    </location>
</feature>
<feature type="compositionally biased region" description="Polar residues" evidence="1">
    <location>
        <begin position="35"/>
        <end position="71"/>
    </location>
</feature>
<evidence type="ECO:0000313" key="4">
    <source>
        <dbReference type="Proteomes" id="UP001497444"/>
    </source>
</evidence>
<evidence type="ECO:0000259" key="2">
    <source>
        <dbReference type="SMART" id="SM00256"/>
    </source>
</evidence>
<feature type="region of interest" description="Disordered" evidence="1">
    <location>
        <begin position="110"/>
        <end position="133"/>
    </location>
</feature>
<sequence length="605" mass="67340">MIRGGQQKQLQRRRNTPNSLPGSSSDSSFNLSSLHDNLTESSTAPNSLKNDVSSALQQERLNSQNFSSQSAAKKAGSRVPVSSNPTVSSQSKKTGKKELVGIVGMQHMKYQTKTQGATKKTSDQSANRKEESKGVAANLPLDSLYLCFEKLESVYDIVTCAAVCHHWRQAASSDLVWKALYMKWWQPCDKESMTLQPQHGLLPHGFDTWRKAFISKYSHGKQKILSEEIMHAVNKSWIHVRRIPDRFSKHVKDCVPGNTMRKLVERLSLTFHVCINRDQPVQLKGSANVVYFPASCLLRYPTKASTRGGMTLESLNSVKVMATSNKLLRTVTVASFTGQNWEIVSKAGASPGPLCLVQHCSSSSASLMVGTLFEGVYSTEISSSSEHSQEQVLLVMVSLHLSDLIWKMLELGGSPTSQLGHQIFPSDDPIYGLHGWHVSIQLHTFRRLCWTQDFRQVFWSSQDSIAGEKAVFLLISSMKHESFPGVLNSPWKAEVFSGELRGVFMLDFTLWDEGSEIAWHCTRAVCTEAATLATVEYGPPGMDGERMHMAVHDEKQGISISMNLCIPFTDLWNSSTHQDPSVVITDLHFSLSSVFLCTWFGRSTI</sequence>
<dbReference type="SMART" id="SM00256">
    <property type="entry name" value="FBOX"/>
    <property type="match status" value="1"/>
</dbReference>
<feature type="region of interest" description="Disordered" evidence="1">
    <location>
        <begin position="1"/>
        <end position="96"/>
    </location>
</feature>
<keyword evidence="4" id="KW-1185">Reference proteome</keyword>
<evidence type="ECO:0000256" key="1">
    <source>
        <dbReference type="SAM" id="MobiDB-lite"/>
    </source>
</evidence>
<dbReference type="Pfam" id="PF12937">
    <property type="entry name" value="F-box-like"/>
    <property type="match status" value="1"/>
</dbReference>
<feature type="compositionally biased region" description="Polar residues" evidence="1">
    <location>
        <begin position="80"/>
        <end position="92"/>
    </location>
</feature>
<feature type="domain" description="F-box" evidence="2">
    <location>
        <begin position="139"/>
        <end position="180"/>
    </location>
</feature>
<dbReference type="InterPro" id="IPR001810">
    <property type="entry name" value="F-box_dom"/>
</dbReference>
<gene>
    <name evidence="3" type="ORF">CSSPJE1EN1_LOCUS21706</name>
</gene>
<evidence type="ECO:0000313" key="3">
    <source>
        <dbReference type="EMBL" id="CAK9276228.1"/>
    </source>
</evidence>
<proteinExistence type="predicted"/>
<dbReference type="PANTHER" id="PTHR46731:SF1">
    <property type="entry name" value="F-BOX ONLY PROTEIN 15"/>
    <property type="match status" value="1"/>
</dbReference>
<dbReference type="Gene3D" id="1.20.1280.50">
    <property type="match status" value="1"/>
</dbReference>
<dbReference type="Proteomes" id="UP001497444">
    <property type="component" value="Chromosome 7"/>
</dbReference>
<feature type="compositionally biased region" description="Basic and acidic residues" evidence="1">
    <location>
        <begin position="120"/>
        <end position="133"/>
    </location>
</feature>
<reference evidence="3" key="1">
    <citation type="submission" date="2024-02" db="EMBL/GenBank/DDBJ databases">
        <authorList>
            <consortium name="ELIXIR-Norway"/>
            <consortium name="Elixir Norway"/>
        </authorList>
    </citation>
    <scope>NUCLEOTIDE SEQUENCE</scope>
</reference>
<organism evidence="3 4">
    <name type="scientific">Sphagnum jensenii</name>
    <dbReference type="NCBI Taxonomy" id="128206"/>
    <lineage>
        <taxon>Eukaryota</taxon>
        <taxon>Viridiplantae</taxon>
        <taxon>Streptophyta</taxon>
        <taxon>Embryophyta</taxon>
        <taxon>Bryophyta</taxon>
        <taxon>Sphagnophytina</taxon>
        <taxon>Sphagnopsida</taxon>
        <taxon>Sphagnales</taxon>
        <taxon>Sphagnaceae</taxon>
        <taxon>Sphagnum</taxon>
    </lineage>
</organism>
<accession>A0ABP0XAS6</accession>
<dbReference type="PANTHER" id="PTHR46731">
    <property type="entry name" value="F-BOX ONLY PROTEIN 15"/>
    <property type="match status" value="1"/>
</dbReference>
<dbReference type="InterPro" id="IPR036047">
    <property type="entry name" value="F-box-like_dom_sf"/>
</dbReference>
<feature type="compositionally biased region" description="Polar residues" evidence="1">
    <location>
        <begin position="110"/>
        <end position="119"/>
    </location>
</feature>